<reference evidence="1 2" key="1">
    <citation type="submission" date="2018-10" db="EMBL/GenBank/DDBJ databases">
        <title>Genomic Encyclopedia of Archaeal and Bacterial Type Strains, Phase II (KMG-II): from individual species to whole genera.</title>
        <authorList>
            <person name="Goeker M."/>
        </authorList>
    </citation>
    <scope>NUCLEOTIDE SEQUENCE [LARGE SCALE GENOMIC DNA]</scope>
    <source>
        <strain evidence="1 2">DSM 18602</strain>
    </source>
</reference>
<organism evidence="1 2">
    <name type="scientific">Mucilaginibacter gracilis</name>
    <dbReference type="NCBI Taxonomy" id="423350"/>
    <lineage>
        <taxon>Bacteria</taxon>
        <taxon>Pseudomonadati</taxon>
        <taxon>Bacteroidota</taxon>
        <taxon>Sphingobacteriia</taxon>
        <taxon>Sphingobacteriales</taxon>
        <taxon>Sphingobacteriaceae</taxon>
        <taxon>Mucilaginibacter</taxon>
    </lineage>
</organism>
<dbReference type="OrthoDB" id="679082at2"/>
<dbReference type="AlphaFoldDB" id="A0A495IZK9"/>
<name>A0A495IZK9_9SPHI</name>
<comment type="caution">
    <text evidence="1">The sequence shown here is derived from an EMBL/GenBank/DDBJ whole genome shotgun (WGS) entry which is preliminary data.</text>
</comment>
<accession>A0A495IZK9</accession>
<sequence length="89" mass="10161">MTALESEILVQERKVNAAFNDLRAKKFELALPFLILSEDLPDGQSYLEYADGRMELQEVYEVEGSLKSKRIRVLTKAEAINVRVKNGLF</sequence>
<dbReference type="EMBL" id="RBKU01000001">
    <property type="protein sequence ID" value="RKR82155.1"/>
    <property type="molecule type" value="Genomic_DNA"/>
</dbReference>
<keyword evidence="2" id="KW-1185">Reference proteome</keyword>
<evidence type="ECO:0000313" key="2">
    <source>
        <dbReference type="Proteomes" id="UP000268007"/>
    </source>
</evidence>
<gene>
    <name evidence="1" type="ORF">BDD43_2324</name>
</gene>
<evidence type="ECO:0000313" key="1">
    <source>
        <dbReference type="EMBL" id="RKR82155.1"/>
    </source>
</evidence>
<dbReference type="RefSeq" id="WP_121197780.1">
    <property type="nucleotide sequence ID" value="NZ_RBKU01000001.1"/>
</dbReference>
<protein>
    <submittedName>
        <fullName evidence="1">Uncharacterized protein</fullName>
    </submittedName>
</protein>
<dbReference type="Proteomes" id="UP000268007">
    <property type="component" value="Unassembled WGS sequence"/>
</dbReference>
<proteinExistence type="predicted"/>